<protein>
    <submittedName>
        <fullName evidence="1">Type I restriction enzyme, R subunit</fullName>
    </submittedName>
</protein>
<dbReference type="Proteomes" id="UP000199315">
    <property type="component" value="Unassembled WGS sequence"/>
</dbReference>
<reference evidence="1 2" key="1">
    <citation type="submission" date="2016-09" db="EMBL/GenBank/DDBJ databases">
        <authorList>
            <person name="Capua I."/>
            <person name="De Benedictis P."/>
            <person name="Joannis T."/>
            <person name="Lombin L.H."/>
            <person name="Cattoli G."/>
        </authorList>
    </citation>
    <scope>NUCLEOTIDE SEQUENCE [LARGE SCALE GENOMIC DNA]</scope>
    <source>
        <strain evidence="1 2">GluBS11</strain>
    </source>
</reference>
<proteinExistence type="predicted"/>
<name>A0A1D3TYN6_9FIRM</name>
<dbReference type="EMBL" id="FMKA01000046">
    <property type="protein sequence ID" value="SCP99569.1"/>
    <property type="molecule type" value="Genomic_DNA"/>
</dbReference>
<keyword evidence="2" id="KW-1185">Reference proteome</keyword>
<gene>
    <name evidence="1" type="ORF">SAMN05421730_104617</name>
</gene>
<dbReference type="STRING" id="1619234.SAMN05421730_104617"/>
<evidence type="ECO:0000313" key="2">
    <source>
        <dbReference type="Proteomes" id="UP000199315"/>
    </source>
</evidence>
<sequence length="59" mass="7322">MVFTNTKESDLEVLIVKWMVEQNAYEQNNNVDYNRDHSIDEIRLFHFRYQTKWGVLEKW</sequence>
<dbReference type="AlphaFoldDB" id="A0A1D3TYN6"/>
<accession>A0A1D3TYN6</accession>
<organism evidence="1 2">
    <name type="scientific">Anaerobium acetethylicum</name>
    <dbReference type="NCBI Taxonomy" id="1619234"/>
    <lineage>
        <taxon>Bacteria</taxon>
        <taxon>Bacillati</taxon>
        <taxon>Bacillota</taxon>
        <taxon>Clostridia</taxon>
        <taxon>Lachnospirales</taxon>
        <taxon>Lachnospiraceae</taxon>
        <taxon>Anaerobium</taxon>
    </lineage>
</organism>
<evidence type="ECO:0000313" key="1">
    <source>
        <dbReference type="EMBL" id="SCP99569.1"/>
    </source>
</evidence>